<evidence type="ECO:0000313" key="1">
    <source>
        <dbReference type="EMBL" id="KKL25694.1"/>
    </source>
</evidence>
<gene>
    <name evidence="1" type="ORF">LCGC14_2402750</name>
</gene>
<feature type="non-terminal residue" evidence="1">
    <location>
        <position position="1"/>
    </location>
</feature>
<accession>A0A0F9BV05</accession>
<dbReference type="EMBL" id="LAZR01036121">
    <property type="protein sequence ID" value="KKL25694.1"/>
    <property type="molecule type" value="Genomic_DNA"/>
</dbReference>
<reference evidence="1" key="1">
    <citation type="journal article" date="2015" name="Nature">
        <title>Complex archaea that bridge the gap between prokaryotes and eukaryotes.</title>
        <authorList>
            <person name="Spang A."/>
            <person name="Saw J.H."/>
            <person name="Jorgensen S.L."/>
            <person name="Zaremba-Niedzwiedzka K."/>
            <person name="Martijn J."/>
            <person name="Lind A.E."/>
            <person name="van Eijk R."/>
            <person name="Schleper C."/>
            <person name="Guy L."/>
            <person name="Ettema T.J."/>
        </authorList>
    </citation>
    <scope>NUCLEOTIDE SEQUENCE</scope>
</reference>
<protein>
    <submittedName>
        <fullName evidence="1">Uncharacterized protein</fullName>
    </submittedName>
</protein>
<sequence>AIPGADAEAVGLLIYTFPAGVIIVDAVHMDVGITQSQGSINADTPEVGIGSVIATGDVSALNGTSTFMDYVTESNAANCTGTATDSTTEMTAGGSVIIPASGGLAHTVHFNAADTWAGADSAATLSGQVWIAWRFLGA</sequence>
<dbReference type="AlphaFoldDB" id="A0A0F9BV05"/>
<proteinExistence type="predicted"/>
<organism evidence="1">
    <name type="scientific">marine sediment metagenome</name>
    <dbReference type="NCBI Taxonomy" id="412755"/>
    <lineage>
        <taxon>unclassified sequences</taxon>
        <taxon>metagenomes</taxon>
        <taxon>ecological metagenomes</taxon>
    </lineage>
</organism>
<comment type="caution">
    <text evidence="1">The sequence shown here is derived from an EMBL/GenBank/DDBJ whole genome shotgun (WGS) entry which is preliminary data.</text>
</comment>
<name>A0A0F9BV05_9ZZZZ</name>